<gene>
    <name evidence="2" type="ORF">GCM10022254_08160</name>
</gene>
<keyword evidence="3" id="KW-1185">Reference proteome</keyword>
<dbReference type="RefSeq" id="WP_344889868.1">
    <property type="nucleotide sequence ID" value="NZ_BAABAS010000004.1"/>
</dbReference>
<dbReference type="PANTHER" id="PTHR21310:SF42">
    <property type="entry name" value="BIFUNCTIONAL AAC_APH"/>
    <property type="match status" value="1"/>
</dbReference>
<dbReference type="InterPro" id="IPR051678">
    <property type="entry name" value="AGP_Transferase"/>
</dbReference>
<comment type="caution">
    <text evidence="2">The sequence shown here is derived from an EMBL/GenBank/DDBJ whole genome shotgun (WGS) entry which is preliminary data.</text>
</comment>
<name>A0ABP8BTT0_9ACTN</name>
<proteinExistence type="predicted"/>
<organism evidence="2 3">
    <name type="scientific">Actinomadura meridiana</name>
    <dbReference type="NCBI Taxonomy" id="559626"/>
    <lineage>
        <taxon>Bacteria</taxon>
        <taxon>Bacillati</taxon>
        <taxon>Actinomycetota</taxon>
        <taxon>Actinomycetes</taxon>
        <taxon>Streptosporangiales</taxon>
        <taxon>Thermomonosporaceae</taxon>
        <taxon>Actinomadura</taxon>
    </lineage>
</organism>
<protein>
    <submittedName>
        <fullName evidence="2">Aminoglycoside phosphotransferase family protein</fullName>
    </submittedName>
</protein>
<evidence type="ECO:0000313" key="2">
    <source>
        <dbReference type="EMBL" id="GAA4225692.1"/>
    </source>
</evidence>
<evidence type="ECO:0000259" key="1">
    <source>
        <dbReference type="Pfam" id="PF01636"/>
    </source>
</evidence>
<dbReference type="SUPFAM" id="SSF56112">
    <property type="entry name" value="Protein kinase-like (PK-like)"/>
    <property type="match status" value="1"/>
</dbReference>
<dbReference type="Gene3D" id="3.30.200.20">
    <property type="entry name" value="Phosphorylase Kinase, domain 1"/>
    <property type="match status" value="1"/>
</dbReference>
<dbReference type="InterPro" id="IPR011009">
    <property type="entry name" value="Kinase-like_dom_sf"/>
</dbReference>
<reference evidence="3" key="1">
    <citation type="journal article" date="2019" name="Int. J. Syst. Evol. Microbiol.">
        <title>The Global Catalogue of Microorganisms (GCM) 10K type strain sequencing project: providing services to taxonomists for standard genome sequencing and annotation.</title>
        <authorList>
            <consortium name="The Broad Institute Genomics Platform"/>
            <consortium name="The Broad Institute Genome Sequencing Center for Infectious Disease"/>
            <person name="Wu L."/>
            <person name="Ma J."/>
        </authorList>
    </citation>
    <scope>NUCLEOTIDE SEQUENCE [LARGE SCALE GENOMIC DNA]</scope>
    <source>
        <strain evidence="3">JCM 17440</strain>
    </source>
</reference>
<dbReference type="EMBL" id="BAABAS010000004">
    <property type="protein sequence ID" value="GAA4225692.1"/>
    <property type="molecule type" value="Genomic_DNA"/>
</dbReference>
<evidence type="ECO:0000313" key="3">
    <source>
        <dbReference type="Proteomes" id="UP001501710"/>
    </source>
</evidence>
<feature type="domain" description="Aminoglycoside phosphotransferase" evidence="1">
    <location>
        <begin position="32"/>
        <end position="260"/>
    </location>
</feature>
<accession>A0ABP8BTT0</accession>
<dbReference type="Gene3D" id="3.90.1200.10">
    <property type="match status" value="1"/>
</dbReference>
<dbReference type="Pfam" id="PF01636">
    <property type="entry name" value="APH"/>
    <property type="match status" value="1"/>
</dbReference>
<dbReference type="Proteomes" id="UP001501710">
    <property type="component" value="Unassembled WGS sequence"/>
</dbReference>
<dbReference type="PANTHER" id="PTHR21310">
    <property type="entry name" value="AMINOGLYCOSIDE PHOSPHOTRANSFERASE-RELATED-RELATED"/>
    <property type="match status" value="1"/>
</dbReference>
<sequence>MTTEWIPEREVTAEQATHLIGARFHDLRGAPVRLLATGWDNTVFLVGEEWAFRFPRRQIAVPGVEREIATLPLLAPRLPLPIPEPRYIGEPSADFPWPFWGARLIPGHEFAAVRPPDEHRTAIATETGAFLRTLHDPALARAVGFTLPFDPMRRADTPSRAAKTSTRLATLARLGLWQPDPTVDAFLAMARDQPPPAGDPVVVHGDLHARHLLLAPDGRAAGVIDWGDVCLADPAVDLSLAYAAFTGAARKAFLTEYGPVPPARETAARTLALNLTATLAEYAAETARPSLLAESLTSLHRAVTD</sequence>
<dbReference type="InterPro" id="IPR002575">
    <property type="entry name" value="Aminoglycoside_PTrfase"/>
</dbReference>